<dbReference type="SMART" id="SM01103">
    <property type="entry name" value="CRS1_YhbY"/>
    <property type="match status" value="1"/>
</dbReference>
<keyword evidence="5" id="KW-1185">Reference proteome</keyword>
<dbReference type="Gene3D" id="3.30.110.60">
    <property type="entry name" value="YhbY-like"/>
    <property type="match status" value="1"/>
</dbReference>
<protein>
    <submittedName>
        <fullName evidence="4">RNA-binding protein</fullName>
    </submittedName>
</protein>
<proteinExistence type="predicted"/>
<name>A0ABS2NS89_9FIRM</name>
<organism evidence="4 5">
    <name type="scientific">Alkaliphilus hydrothermalis</name>
    <dbReference type="NCBI Taxonomy" id="1482730"/>
    <lineage>
        <taxon>Bacteria</taxon>
        <taxon>Bacillati</taxon>
        <taxon>Bacillota</taxon>
        <taxon>Clostridia</taxon>
        <taxon>Peptostreptococcales</taxon>
        <taxon>Natronincolaceae</taxon>
        <taxon>Alkaliphilus</taxon>
    </lineage>
</organism>
<dbReference type="PANTHER" id="PTHR40065">
    <property type="entry name" value="RNA-BINDING PROTEIN YHBY"/>
    <property type="match status" value="1"/>
</dbReference>
<reference evidence="4 5" key="1">
    <citation type="submission" date="2021-01" db="EMBL/GenBank/DDBJ databases">
        <title>Genomic Encyclopedia of Type Strains, Phase IV (KMG-IV): sequencing the most valuable type-strain genomes for metagenomic binning, comparative biology and taxonomic classification.</title>
        <authorList>
            <person name="Goeker M."/>
        </authorList>
    </citation>
    <scope>NUCLEOTIDE SEQUENCE [LARGE SCALE GENOMIC DNA]</scope>
    <source>
        <strain evidence="4 5">DSM 25890</strain>
    </source>
</reference>
<dbReference type="RefSeq" id="WP_204403471.1">
    <property type="nucleotide sequence ID" value="NZ_JAFBEE010000018.1"/>
</dbReference>
<evidence type="ECO:0000313" key="4">
    <source>
        <dbReference type="EMBL" id="MBM7615830.1"/>
    </source>
</evidence>
<evidence type="ECO:0000313" key="5">
    <source>
        <dbReference type="Proteomes" id="UP001314796"/>
    </source>
</evidence>
<keyword evidence="1 2" id="KW-0694">RNA-binding</keyword>
<accession>A0ABS2NS89</accession>
<feature type="domain" description="CRM" evidence="3">
    <location>
        <begin position="1"/>
        <end position="96"/>
    </location>
</feature>
<dbReference type="SUPFAM" id="SSF75471">
    <property type="entry name" value="YhbY-like"/>
    <property type="match status" value="1"/>
</dbReference>
<gene>
    <name evidence="4" type="ORF">JOC73_002404</name>
</gene>
<evidence type="ECO:0000256" key="2">
    <source>
        <dbReference type="PROSITE-ProRule" id="PRU00626"/>
    </source>
</evidence>
<dbReference type="InterPro" id="IPR001890">
    <property type="entry name" value="RNA-binding_CRM"/>
</dbReference>
<sequence>MLTGKQRSFLRGLANKEKPITQIGKAGLTVSFLEQLDLALESRELVKVTILETALLDTKDTANEAAELLKAEYVQAIGNKFVLFRRSKNNPRIELPRPKK</sequence>
<dbReference type="Proteomes" id="UP001314796">
    <property type="component" value="Unassembled WGS sequence"/>
</dbReference>
<dbReference type="InterPro" id="IPR035920">
    <property type="entry name" value="YhbY-like_sf"/>
</dbReference>
<evidence type="ECO:0000259" key="3">
    <source>
        <dbReference type="PROSITE" id="PS51295"/>
    </source>
</evidence>
<dbReference type="Pfam" id="PF01985">
    <property type="entry name" value="CRS1_YhbY"/>
    <property type="match status" value="1"/>
</dbReference>
<comment type="caution">
    <text evidence="4">The sequence shown here is derived from an EMBL/GenBank/DDBJ whole genome shotgun (WGS) entry which is preliminary data.</text>
</comment>
<dbReference type="EMBL" id="JAFBEE010000018">
    <property type="protein sequence ID" value="MBM7615830.1"/>
    <property type="molecule type" value="Genomic_DNA"/>
</dbReference>
<dbReference type="InterPro" id="IPR051925">
    <property type="entry name" value="RNA-binding_domain"/>
</dbReference>
<evidence type="ECO:0000256" key="1">
    <source>
        <dbReference type="ARBA" id="ARBA00022884"/>
    </source>
</evidence>
<dbReference type="PROSITE" id="PS51295">
    <property type="entry name" value="CRM"/>
    <property type="match status" value="1"/>
</dbReference>
<dbReference type="PANTHER" id="PTHR40065:SF3">
    <property type="entry name" value="RNA-BINDING PROTEIN YHBY"/>
    <property type="match status" value="1"/>
</dbReference>